<dbReference type="Proteomes" id="UP000250321">
    <property type="component" value="Unassembled WGS sequence"/>
</dbReference>
<organism evidence="2 3">
    <name type="scientific">Prunus yedoensis var. nudiflora</name>
    <dbReference type="NCBI Taxonomy" id="2094558"/>
    <lineage>
        <taxon>Eukaryota</taxon>
        <taxon>Viridiplantae</taxon>
        <taxon>Streptophyta</taxon>
        <taxon>Embryophyta</taxon>
        <taxon>Tracheophyta</taxon>
        <taxon>Spermatophyta</taxon>
        <taxon>Magnoliopsida</taxon>
        <taxon>eudicotyledons</taxon>
        <taxon>Gunneridae</taxon>
        <taxon>Pentapetalae</taxon>
        <taxon>rosids</taxon>
        <taxon>fabids</taxon>
        <taxon>Rosales</taxon>
        <taxon>Rosaceae</taxon>
        <taxon>Amygdaloideae</taxon>
        <taxon>Amygdaleae</taxon>
        <taxon>Prunus</taxon>
    </lineage>
</organism>
<reference evidence="2 3" key="1">
    <citation type="submission" date="2018-02" db="EMBL/GenBank/DDBJ databases">
        <title>Draft genome of wild Prunus yedoensis var. nudiflora.</title>
        <authorList>
            <person name="Baek S."/>
            <person name="Kim J.-H."/>
            <person name="Choi K."/>
            <person name="Kim G.-B."/>
            <person name="Cho A."/>
            <person name="Jang H."/>
            <person name="Shin C.-H."/>
            <person name="Yu H.-J."/>
            <person name="Mun J.-H."/>
        </authorList>
    </citation>
    <scope>NUCLEOTIDE SEQUENCE [LARGE SCALE GENOMIC DNA]</scope>
    <source>
        <strain evidence="3">cv. Jeju island</strain>
        <tissue evidence="2">Leaf</tissue>
    </source>
</reference>
<sequence length="165" mass="18592">MANPGLPPNMPQAMNMRTLASICNMPQAMKTSISNMGVNRVMCIARITFSLCDVTSPKLLIGLPHERNVLTEAEHKFLNDENEHILLNENYEPNSKIRVKLLEEPNRTTELSLVKFGILAGYALTDGWESVVQRQNFKFGAADGPDSADLWCFRAQGFIWFAIHR</sequence>
<evidence type="ECO:0000313" key="1">
    <source>
        <dbReference type="EMBL" id="PQQ08816.1"/>
    </source>
</evidence>
<evidence type="ECO:0008006" key="4">
    <source>
        <dbReference type="Google" id="ProtNLM"/>
    </source>
</evidence>
<dbReference type="EMBL" id="PJQY01000664">
    <property type="protein sequence ID" value="PQQ08816.1"/>
    <property type="molecule type" value="Genomic_DNA"/>
</dbReference>
<keyword evidence="3" id="KW-1185">Reference proteome</keyword>
<dbReference type="AlphaFoldDB" id="A0A314ZUG5"/>
<dbReference type="EMBL" id="PJQY01000024">
    <property type="protein sequence ID" value="PQQ20868.1"/>
    <property type="molecule type" value="Genomic_DNA"/>
</dbReference>
<proteinExistence type="predicted"/>
<accession>A0A314ZUG5</accession>
<protein>
    <recommendedName>
        <fullName evidence="4">B3 domain-containing protein</fullName>
    </recommendedName>
</protein>
<name>A0A314ZUG5_PRUYE</name>
<evidence type="ECO:0000313" key="3">
    <source>
        <dbReference type="Proteomes" id="UP000250321"/>
    </source>
</evidence>
<gene>
    <name evidence="1" type="ORF">Pyn_17437</name>
    <name evidence="2" type="ORF">Pyn_22192</name>
</gene>
<evidence type="ECO:0000313" key="2">
    <source>
        <dbReference type="EMBL" id="PQQ20868.1"/>
    </source>
</evidence>
<comment type="caution">
    <text evidence="2">The sequence shown here is derived from an EMBL/GenBank/DDBJ whole genome shotgun (WGS) entry which is preliminary data.</text>
</comment>